<evidence type="ECO:0000256" key="1">
    <source>
        <dbReference type="SAM" id="SignalP"/>
    </source>
</evidence>
<proteinExistence type="predicted"/>
<protein>
    <submittedName>
        <fullName evidence="2">Uncharacterized protein</fullName>
    </submittedName>
</protein>
<dbReference type="AlphaFoldDB" id="A0A7S0NUS4"/>
<feature type="chain" id="PRO_5031560039" evidence="1">
    <location>
        <begin position="23"/>
        <end position="173"/>
    </location>
</feature>
<gene>
    <name evidence="2" type="ORF">CLEP1334_LOCUS11137</name>
</gene>
<feature type="signal peptide" evidence="1">
    <location>
        <begin position="1"/>
        <end position="22"/>
    </location>
</feature>
<organism evidence="2">
    <name type="scientific">Calcidiscus leptoporus</name>
    <dbReference type="NCBI Taxonomy" id="127549"/>
    <lineage>
        <taxon>Eukaryota</taxon>
        <taxon>Haptista</taxon>
        <taxon>Haptophyta</taxon>
        <taxon>Prymnesiophyceae</taxon>
        <taxon>Coccolithales</taxon>
        <taxon>Calcidiscaceae</taxon>
        <taxon>Calcidiscus</taxon>
    </lineage>
</organism>
<accession>A0A7S0NUS4</accession>
<reference evidence="2" key="1">
    <citation type="submission" date="2021-01" db="EMBL/GenBank/DDBJ databases">
        <authorList>
            <person name="Corre E."/>
            <person name="Pelletier E."/>
            <person name="Niang G."/>
            <person name="Scheremetjew M."/>
            <person name="Finn R."/>
            <person name="Kale V."/>
            <person name="Holt S."/>
            <person name="Cochrane G."/>
            <person name="Meng A."/>
            <person name="Brown T."/>
            <person name="Cohen L."/>
        </authorList>
    </citation>
    <scope>NUCLEOTIDE SEQUENCE</scope>
    <source>
        <strain evidence="2">RCC1130</strain>
    </source>
</reference>
<evidence type="ECO:0000313" key="2">
    <source>
        <dbReference type="EMBL" id="CAD8535857.1"/>
    </source>
</evidence>
<sequence length="173" mass="18860">MAWRFRRAHLALLLAAAASASALQQLQLSRRQATVAIAVPLAVSRISIAGASETYELLLRARSQLEPCSSLIIEGSWDRVRTIVKTAPLQNVKNIATKRMGELGEAGEDLVVPREAFVQALQMLDMGVYNNNFVSEQNGQGKRGAGVKIDRETPLLHLREAKEALDEMLAIGA</sequence>
<name>A0A7S0NUS4_9EUKA</name>
<dbReference type="EMBL" id="HBER01022164">
    <property type="protein sequence ID" value="CAD8535857.1"/>
    <property type="molecule type" value="Transcribed_RNA"/>
</dbReference>
<keyword evidence="1" id="KW-0732">Signal</keyword>